<dbReference type="Pfam" id="PF02782">
    <property type="entry name" value="FGGY_C"/>
    <property type="match status" value="1"/>
</dbReference>
<keyword evidence="4 9" id="KW-0547">Nucleotide-binding</keyword>
<feature type="binding site" evidence="9">
    <location>
        <position position="244"/>
    </location>
    <ligand>
        <name>glycerol</name>
        <dbReference type="ChEBI" id="CHEBI:17754"/>
    </ligand>
</feature>
<comment type="caution">
    <text evidence="9">Lacks conserved residue(s) required for the propagation of feature annotation.</text>
</comment>
<feature type="binding site" evidence="9">
    <location>
        <position position="309"/>
    </location>
    <ligand>
        <name>ADP</name>
        <dbReference type="ChEBI" id="CHEBI:456216"/>
    </ligand>
</feature>
<feature type="binding site" evidence="9">
    <location>
        <position position="13"/>
    </location>
    <ligand>
        <name>ADP</name>
        <dbReference type="ChEBI" id="CHEBI:456216"/>
    </ligand>
</feature>
<dbReference type="InterPro" id="IPR018484">
    <property type="entry name" value="FGGY_N"/>
</dbReference>
<dbReference type="GO" id="GO:0004370">
    <property type="term" value="F:glycerol kinase activity"/>
    <property type="evidence" value="ECO:0007669"/>
    <property type="project" value="UniProtKB-UniRule"/>
</dbReference>
<keyword evidence="3 9" id="KW-0808">Transferase</keyword>
<feature type="binding site" evidence="9">
    <location>
        <position position="83"/>
    </location>
    <ligand>
        <name>glycerol</name>
        <dbReference type="ChEBI" id="CHEBI:17754"/>
    </ligand>
</feature>
<name>A0A3G9GSV4_9NEIS</name>
<feature type="binding site" evidence="9">
    <location>
        <position position="17"/>
    </location>
    <ligand>
        <name>ADP</name>
        <dbReference type="ChEBI" id="CHEBI:456216"/>
    </ligand>
</feature>
<feature type="binding site" evidence="9">
    <location>
        <position position="244"/>
    </location>
    <ligand>
        <name>sn-glycerol 3-phosphate</name>
        <dbReference type="ChEBI" id="CHEBI:57597"/>
    </ligand>
</feature>
<feature type="binding site" evidence="9">
    <location>
        <position position="84"/>
    </location>
    <ligand>
        <name>sn-glycerol 3-phosphate</name>
        <dbReference type="ChEBI" id="CHEBI:57597"/>
    </ligand>
</feature>
<dbReference type="FunFam" id="3.30.420.40:FF:000008">
    <property type="entry name" value="Glycerol kinase"/>
    <property type="match status" value="1"/>
</dbReference>
<keyword evidence="7 9" id="KW-0067">ATP-binding</keyword>
<dbReference type="FunFam" id="3.30.420.40:FF:000007">
    <property type="entry name" value="Glycerol kinase"/>
    <property type="match status" value="1"/>
</dbReference>
<reference evidence="13" key="1">
    <citation type="journal article" date="2017" name="Biotechnol. Biofuels">
        <title>Evaluation of environmental bacterial communities as a factor affecting the growth of duckweed Lemna minor.</title>
        <authorList>
            <person name="Ishizawa H."/>
            <person name="Kuroda M."/>
            <person name="Morikawa M."/>
            <person name="Ike M."/>
        </authorList>
    </citation>
    <scope>NUCLEOTIDE SEQUENCE [LARGE SCALE GENOMIC DNA]</scope>
    <source>
        <strain evidence="13">H3</strain>
    </source>
</reference>
<feature type="binding site" evidence="9">
    <location>
        <position position="135"/>
    </location>
    <ligand>
        <name>glycerol</name>
        <dbReference type="ChEBI" id="CHEBI:17754"/>
    </ligand>
</feature>
<feature type="binding site" evidence="9">
    <location>
        <position position="135"/>
    </location>
    <ligand>
        <name>sn-glycerol 3-phosphate</name>
        <dbReference type="ChEBI" id="CHEBI:57597"/>
    </ligand>
</feature>
<comment type="function">
    <text evidence="9">Key enzyme in the regulation of glycerol uptake and metabolism. Catalyzes the phosphorylation of glycerol to yield sn-glycerol 3-phosphate.</text>
</comment>
<evidence type="ECO:0000259" key="10">
    <source>
        <dbReference type="Pfam" id="PF00370"/>
    </source>
</evidence>
<accession>A0A3G9GSV4</accession>
<dbReference type="GO" id="GO:0005829">
    <property type="term" value="C:cytosol"/>
    <property type="evidence" value="ECO:0007669"/>
    <property type="project" value="UniProtKB-ARBA"/>
</dbReference>
<feature type="domain" description="Carbohydrate kinase FGGY C-terminal" evidence="11">
    <location>
        <begin position="261"/>
        <end position="449"/>
    </location>
</feature>
<dbReference type="STRING" id="332411.VI06_06625"/>
<feature type="binding site" evidence="9">
    <location>
        <position position="266"/>
    </location>
    <ligand>
        <name>ATP</name>
        <dbReference type="ChEBI" id="CHEBI:30616"/>
    </ligand>
</feature>
<dbReference type="PANTHER" id="PTHR10196:SF69">
    <property type="entry name" value="GLYCEROL KINASE"/>
    <property type="match status" value="1"/>
</dbReference>
<feature type="binding site" evidence="9">
    <location>
        <position position="84"/>
    </location>
    <ligand>
        <name>glycerol</name>
        <dbReference type="ChEBI" id="CHEBI:17754"/>
    </ligand>
</feature>
<evidence type="ECO:0000259" key="11">
    <source>
        <dbReference type="Pfam" id="PF02782"/>
    </source>
</evidence>
<dbReference type="RefSeq" id="WP_089082392.1">
    <property type="nucleotide sequence ID" value="NZ_AP018823.1"/>
</dbReference>
<feature type="binding site" evidence="9">
    <location>
        <position position="410"/>
    </location>
    <ligand>
        <name>ATP</name>
        <dbReference type="ChEBI" id="CHEBI:30616"/>
    </ligand>
</feature>
<comment type="similarity">
    <text evidence="2 9">Belongs to the FGGY kinase family.</text>
</comment>
<dbReference type="NCBIfam" id="TIGR01311">
    <property type="entry name" value="glycerol_kin"/>
    <property type="match status" value="1"/>
</dbReference>
<evidence type="ECO:0000313" key="13">
    <source>
        <dbReference type="Proteomes" id="UP000198290"/>
    </source>
</evidence>
<evidence type="ECO:0000313" key="12">
    <source>
        <dbReference type="EMBL" id="BBF87487.1"/>
    </source>
</evidence>
<feature type="binding site" evidence="9">
    <location>
        <position position="266"/>
    </location>
    <ligand>
        <name>ADP</name>
        <dbReference type="ChEBI" id="CHEBI:456216"/>
    </ligand>
</feature>
<protein>
    <recommendedName>
        <fullName evidence="9">Glycerol kinase</fullName>
        <ecNumber evidence="9">2.7.1.30</ecNumber>
    </recommendedName>
    <alternativeName>
        <fullName evidence="9">ATP:glycerol 3-phosphotransferase</fullName>
    </alternativeName>
    <alternativeName>
        <fullName evidence="9">Glycerokinase</fullName>
        <shortName evidence="9">GK</shortName>
    </alternativeName>
</protein>
<comment type="catalytic activity">
    <reaction evidence="8 9">
        <text>glycerol + ATP = sn-glycerol 3-phosphate + ADP + H(+)</text>
        <dbReference type="Rhea" id="RHEA:21644"/>
        <dbReference type="ChEBI" id="CHEBI:15378"/>
        <dbReference type="ChEBI" id="CHEBI:17754"/>
        <dbReference type="ChEBI" id="CHEBI:30616"/>
        <dbReference type="ChEBI" id="CHEBI:57597"/>
        <dbReference type="ChEBI" id="CHEBI:456216"/>
        <dbReference type="EC" id="2.7.1.30"/>
    </reaction>
</comment>
<dbReference type="GO" id="GO:0006072">
    <property type="term" value="P:glycerol-3-phosphate metabolic process"/>
    <property type="evidence" value="ECO:0007669"/>
    <property type="project" value="InterPro"/>
</dbReference>
<evidence type="ECO:0000256" key="3">
    <source>
        <dbReference type="ARBA" id="ARBA00022679"/>
    </source>
</evidence>
<feature type="binding site" evidence="9">
    <location>
        <position position="15"/>
    </location>
    <ligand>
        <name>ATP</name>
        <dbReference type="ChEBI" id="CHEBI:30616"/>
    </ligand>
</feature>
<evidence type="ECO:0000256" key="2">
    <source>
        <dbReference type="ARBA" id="ARBA00009156"/>
    </source>
</evidence>
<feature type="binding site" evidence="9">
    <location>
        <position position="414"/>
    </location>
    <ligand>
        <name>ADP</name>
        <dbReference type="ChEBI" id="CHEBI:456216"/>
    </ligand>
</feature>
<evidence type="ECO:0000256" key="5">
    <source>
        <dbReference type="ARBA" id="ARBA00022777"/>
    </source>
</evidence>
<dbReference type="PANTHER" id="PTHR10196">
    <property type="entry name" value="SUGAR KINASE"/>
    <property type="match status" value="1"/>
</dbReference>
<dbReference type="Gene3D" id="3.30.420.40">
    <property type="match status" value="2"/>
</dbReference>
<dbReference type="HAMAP" id="MF_00186">
    <property type="entry name" value="Glycerol_kin"/>
    <property type="match status" value="1"/>
</dbReference>
<dbReference type="OrthoDB" id="9805576at2"/>
<evidence type="ECO:0000256" key="9">
    <source>
        <dbReference type="HAMAP-Rule" id="MF_00186"/>
    </source>
</evidence>
<dbReference type="EC" id="2.7.1.30" evidence="9"/>
<feature type="binding site" evidence="9">
    <location>
        <position position="14"/>
    </location>
    <ligand>
        <name>ATP</name>
        <dbReference type="ChEBI" id="CHEBI:30616"/>
    </ligand>
</feature>
<organism evidence="12 13">
    <name type="scientific">Aquitalea magnusonii</name>
    <dbReference type="NCBI Taxonomy" id="332411"/>
    <lineage>
        <taxon>Bacteria</taxon>
        <taxon>Pseudomonadati</taxon>
        <taxon>Pseudomonadota</taxon>
        <taxon>Betaproteobacteria</taxon>
        <taxon>Neisseriales</taxon>
        <taxon>Chromobacteriaceae</taxon>
        <taxon>Aquitalea</taxon>
    </lineage>
</organism>
<dbReference type="InterPro" id="IPR018483">
    <property type="entry name" value="Carb_kinase_FGGY_CS"/>
</dbReference>
<dbReference type="PIRSF" id="PIRSF000538">
    <property type="entry name" value="GlpK"/>
    <property type="match status" value="1"/>
</dbReference>
<dbReference type="CDD" id="cd07786">
    <property type="entry name" value="FGGY_EcGK_like"/>
    <property type="match status" value="1"/>
</dbReference>
<proteinExistence type="inferred from homology"/>
<dbReference type="SUPFAM" id="SSF53067">
    <property type="entry name" value="Actin-like ATPase domain"/>
    <property type="match status" value="2"/>
</dbReference>
<gene>
    <name evidence="9" type="primary">glpK</name>
    <name evidence="12" type="ORF">DLM_3908</name>
</gene>
<keyword evidence="5 9" id="KW-0418">Kinase</keyword>
<evidence type="ECO:0000256" key="8">
    <source>
        <dbReference type="ARBA" id="ARBA00052101"/>
    </source>
</evidence>
<dbReference type="AlphaFoldDB" id="A0A3G9GSV4"/>
<dbReference type="GO" id="GO:0019563">
    <property type="term" value="P:glycerol catabolic process"/>
    <property type="evidence" value="ECO:0007669"/>
    <property type="project" value="UniProtKB-UniRule"/>
</dbReference>
<dbReference type="InterPro" id="IPR018485">
    <property type="entry name" value="FGGY_C"/>
</dbReference>
<reference evidence="13" key="3">
    <citation type="journal article" date="2017" name="Plant Physiol. Biochem.">
        <title>Differential oxidative and antioxidative response of duckweed Lemna minor toward plant growth promoting/inhibiting bacteria.</title>
        <authorList>
            <person name="Ishizawa H."/>
            <person name="Kuroda M."/>
            <person name="Morikawa M."/>
            <person name="Ike M."/>
        </authorList>
    </citation>
    <scope>NUCLEOTIDE SEQUENCE [LARGE SCALE GENOMIC DNA]</scope>
    <source>
        <strain evidence="13">H3</strain>
    </source>
</reference>
<feature type="binding site" evidence="9">
    <location>
        <position position="83"/>
    </location>
    <ligand>
        <name>sn-glycerol 3-phosphate</name>
        <dbReference type="ChEBI" id="CHEBI:57597"/>
    </ligand>
</feature>
<feature type="binding site" evidence="9">
    <location>
        <position position="13"/>
    </location>
    <ligand>
        <name>ATP</name>
        <dbReference type="ChEBI" id="CHEBI:30616"/>
    </ligand>
</feature>
<evidence type="ECO:0000256" key="6">
    <source>
        <dbReference type="ARBA" id="ARBA00022798"/>
    </source>
</evidence>
<dbReference type="Proteomes" id="UP000198290">
    <property type="component" value="Chromosome"/>
</dbReference>
<evidence type="ECO:0000256" key="7">
    <source>
        <dbReference type="ARBA" id="ARBA00022840"/>
    </source>
</evidence>
<feature type="binding site" evidence="9">
    <location>
        <position position="309"/>
    </location>
    <ligand>
        <name>ATP</name>
        <dbReference type="ChEBI" id="CHEBI:30616"/>
    </ligand>
</feature>
<keyword evidence="13" id="KW-1185">Reference proteome</keyword>
<feature type="binding site" evidence="9">
    <location>
        <position position="410"/>
    </location>
    <ligand>
        <name>ADP</name>
        <dbReference type="ChEBI" id="CHEBI:456216"/>
    </ligand>
</feature>
<dbReference type="PROSITE" id="PS00933">
    <property type="entry name" value="FGGY_KINASES_1"/>
    <property type="match status" value="1"/>
</dbReference>
<dbReference type="KEGG" id="amah:DLM_3908"/>
<evidence type="ECO:0000256" key="4">
    <source>
        <dbReference type="ARBA" id="ARBA00022741"/>
    </source>
</evidence>
<sequence>MKNQFILALDQGTTSSRAILFNQAGDIVSLAQKEFRQIYPQPGWVEHDPQEIWGGQAGVAAEAVAKAGIDGRSIAAIGITNQRETTIVWDRETGLPVYNAIVWQDRRTAAFCDQLKERGLADTIRNKTGLLVDAYFSGSKIKWILDNVPGARARAEAGKLAFGTVDSWLIWNFTHGKVHVTDVSNASRTMLYNIHTLEWDAELLDILSIPASMLPAVKSSSEVYGHTHAAHLGVEIPIAGVAGDQQAALFGQQCTRPGMVKNTYGTGCFMMMNTGEQPIESTNKLLTTIAWKVDGKVHYALEGSIFIGGAVVKWLRDGLGIIRHSADVGPLAQEVADSDGVYLVPAFAGLGAPHWNQNARGTIVGATLGTKAAHIARAALDSIAYQTMDVLKAMEADAGMAIAELRVDGGATVNQLLMQFQSDILGVDVVRPKITETTALGAAYLAGLAVGYWAGVEDIQGQWQLDRRFQQSMAAEQVEANVRGWVRAVNAAKAWADA</sequence>
<keyword evidence="6 9" id="KW-0319">Glycerol metabolism</keyword>
<evidence type="ECO:0000256" key="1">
    <source>
        <dbReference type="ARBA" id="ARBA00005190"/>
    </source>
</evidence>
<feature type="binding site" evidence="9">
    <location>
        <position position="13"/>
    </location>
    <ligand>
        <name>sn-glycerol 3-phosphate</name>
        <dbReference type="ChEBI" id="CHEBI:57597"/>
    </ligand>
</feature>
<reference evidence="12 13" key="2">
    <citation type="journal article" date="2017" name="Genome Announc.">
        <title>Draft genome sequence of Aquitalea magnusonii strain H3, a plant growth-promoting bacterium of duckweed Lemna minor.</title>
        <authorList>
            <person name="Ishizawa H."/>
            <person name="Kuroda M."/>
            <person name="Ike M."/>
        </authorList>
    </citation>
    <scope>NUCLEOTIDE SEQUENCE [LARGE SCALE GENOMIC DNA]</scope>
    <source>
        <strain evidence="12 13">H3</strain>
    </source>
</reference>
<dbReference type="Pfam" id="PF00370">
    <property type="entry name" value="FGGY_N"/>
    <property type="match status" value="1"/>
</dbReference>
<dbReference type="NCBIfam" id="NF000756">
    <property type="entry name" value="PRK00047.1"/>
    <property type="match status" value="1"/>
</dbReference>
<comment type="activity regulation">
    <text evidence="9">Inhibited by fructose 1,6-bisphosphate (FBP).</text>
</comment>
<dbReference type="InterPro" id="IPR000577">
    <property type="entry name" value="Carb_kinase_FGGY"/>
</dbReference>
<dbReference type="GO" id="GO:0005524">
    <property type="term" value="F:ATP binding"/>
    <property type="evidence" value="ECO:0007669"/>
    <property type="project" value="UniProtKB-UniRule"/>
</dbReference>
<dbReference type="InterPro" id="IPR043129">
    <property type="entry name" value="ATPase_NBD"/>
</dbReference>
<feature type="domain" description="Carbohydrate kinase FGGY N-terminal" evidence="10">
    <location>
        <begin position="6"/>
        <end position="251"/>
    </location>
</feature>
<comment type="pathway">
    <text evidence="1 9">Polyol metabolism; glycerol degradation via glycerol kinase pathway; sn-glycerol 3-phosphate from glycerol: step 1/1.</text>
</comment>
<feature type="binding site" evidence="9">
    <location>
        <position position="245"/>
    </location>
    <ligand>
        <name>glycerol</name>
        <dbReference type="ChEBI" id="CHEBI:17754"/>
    </ligand>
</feature>
<dbReference type="InterPro" id="IPR005999">
    <property type="entry name" value="Glycerol_kin"/>
</dbReference>
<dbReference type="UniPathway" id="UPA00618">
    <property type="reaction ID" value="UER00672"/>
</dbReference>
<dbReference type="EMBL" id="AP018823">
    <property type="protein sequence ID" value="BBF87487.1"/>
    <property type="molecule type" value="Genomic_DNA"/>
</dbReference>